<dbReference type="SUPFAM" id="SSF53335">
    <property type="entry name" value="S-adenosyl-L-methionine-dependent methyltransferases"/>
    <property type="match status" value="1"/>
</dbReference>
<dbReference type="Pfam" id="PF08241">
    <property type="entry name" value="Methyltransf_11"/>
    <property type="match status" value="1"/>
</dbReference>
<organism evidence="2 3">
    <name type="scientific">BD1-7 clade bacterium</name>
    <dbReference type="NCBI Taxonomy" id="2029982"/>
    <lineage>
        <taxon>Bacteria</taxon>
        <taxon>Pseudomonadati</taxon>
        <taxon>Pseudomonadota</taxon>
        <taxon>Gammaproteobacteria</taxon>
        <taxon>Cellvibrionales</taxon>
        <taxon>Spongiibacteraceae</taxon>
        <taxon>BD1-7 clade</taxon>
    </lineage>
</organism>
<dbReference type="InterPro" id="IPR013216">
    <property type="entry name" value="Methyltransf_11"/>
</dbReference>
<name>A0A5S9P748_9GAMM</name>
<dbReference type="EMBL" id="CACSII010000007">
    <property type="protein sequence ID" value="CAA0099226.1"/>
    <property type="molecule type" value="Genomic_DNA"/>
</dbReference>
<evidence type="ECO:0000313" key="2">
    <source>
        <dbReference type="EMBL" id="CAA0099226.1"/>
    </source>
</evidence>
<gene>
    <name evidence="2" type="ORF">DPBNPPHM_03675</name>
</gene>
<dbReference type="InterPro" id="IPR029063">
    <property type="entry name" value="SAM-dependent_MTases_sf"/>
</dbReference>
<feature type="domain" description="Methyltransferase type 11" evidence="1">
    <location>
        <begin position="124"/>
        <end position="173"/>
    </location>
</feature>
<dbReference type="GO" id="GO:0008757">
    <property type="term" value="F:S-adenosylmethionine-dependent methyltransferase activity"/>
    <property type="evidence" value="ECO:0007669"/>
    <property type="project" value="InterPro"/>
</dbReference>
<sequence>MGFEINEVVLYSRGFHEYRSMFNLTKKDFKRSILSVADGPASFHAKMAEKGVNIMSLDPVYGCSPKDIERRFYETFDDIFMQIKRESDADPSWCWSFYDDAYDMKRRCEKSFHRFMDEYRTKKKRGYIAGAMPHLPFPDSSFDLVICSHFLFLYSHVLDKKFHWHCIREMLRVGREIRVYPLHMMDSSISGFLDPIMAKLVAHGFQVELVPVDYQVRERAHKMLRVCHR</sequence>
<reference evidence="2 3" key="1">
    <citation type="submission" date="2019-11" db="EMBL/GenBank/DDBJ databases">
        <authorList>
            <person name="Holert J."/>
        </authorList>
    </citation>
    <scope>NUCLEOTIDE SEQUENCE [LARGE SCALE GENOMIC DNA]</scope>
    <source>
        <strain evidence="2">BC5_2</strain>
    </source>
</reference>
<proteinExistence type="predicted"/>
<dbReference type="AlphaFoldDB" id="A0A5S9P748"/>
<dbReference type="Proteomes" id="UP000434580">
    <property type="component" value="Unassembled WGS sequence"/>
</dbReference>
<evidence type="ECO:0000313" key="3">
    <source>
        <dbReference type="Proteomes" id="UP000434580"/>
    </source>
</evidence>
<accession>A0A5S9P748</accession>
<protein>
    <recommendedName>
        <fullName evidence="1">Methyltransferase type 11 domain-containing protein</fullName>
    </recommendedName>
</protein>
<evidence type="ECO:0000259" key="1">
    <source>
        <dbReference type="Pfam" id="PF08241"/>
    </source>
</evidence>
<dbReference type="Gene3D" id="3.40.50.150">
    <property type="entry name" value="Vaccinia Virus protein VP39"/>
    <property type="match status" value="1"/>
</dbReference>
<dbReference type="OrthoDB" id="9787807at2"/>